<dbReference type="Proteomes" id="UP000244928">
    <property type="component" value="Chromosome"/>
</dbReference>
<protein>
    <submittedName>
        <fullName evidence="4">Antibiotic resistance protein VanZ</fullName>
    </submittedName>
</protein>
<evidence type="ECO:0000313" key="4">
    <source>
        <dbReference type="EMBL" id="AWH93585.1"/>
    </source>
</evidence>
<dbReference type="Pfam" id="PF04892">
    <property type="entry name" value="VanZ"/>
    <property type="match status" value="1"/>
</dbReference>
<evidence type="ECO:0000256" key="2">
    <source>
        <dbReference type="SAM" id="Phobius"/>
    </source>
</evidence>
<evidence type="ECO:0000259" key="3">
    <source>
        <dbReference type="Pfam" id="PF04892"/>
    </source>
</evidence>
<dbReference type="AlphaFoldDB" id="A0A2S1RBD5"/>
<keyword evidence="2" id="KW-0812">Transmembrane</keyword>
<dbReference type="OrthoDB" id="4822551at2"/>
<dbReference type="KEGG" id="dlu:A6035_16960"/>
<dbReference type="InterPro" id="IPR053150">
    <property type="entry name" value="Teicoplanin_resist-assoc"/>
</dbReference>
<reference evidence="4 5" key="1">
    <citation type="submission" date="2016-04" db="EMBL/GenBank/DDBJ databases">
        <title>Complete genome sequence of Dietzia lutea YIM 80766T, a strain isolated from desert soil in Egypt.</title>
        <authorList>
            <person name="Zhao J."/>
            <person name="Hu B."/>
            <person name="Geng S."/>
            <person name="Nie Y."/>
            <person name="Tang Y."/>
        </authorList>
    </citation>
    <scope>NUCLEOTIDE SEQUENCE [LARGE SCALE GENOMIC DNA]</scope>
    <source>
        <strain evidence="4 5">YIM 80766</strain>
    </source>
</reference>
<accession>A0A2S1RBD5</accession>
<feature type="transmembrane region" description="Helical" evidence="2">
    <location>
        <begin position="150"/>
        <end position="169"/>
    </location>
</feature>
<dbReference type="RefSeq" id="WP_108848941.1">
    <property type="nucleotide sequence ID" value="NZ_CP015449.1"/>
</dbReference>
<feature type="transmembrane region" description="Helical" evidence="2">
    <location>
        <begin position="71"/>
        <end position="89"/>
    </location>
</feature>
<feature type="transmembrane region" description="Helical" evidence="2">
    <location>
        <begin position="96"/>
        <end position="118"/>
    </location>
</feature>
<dbReference type="PANTHER" id="PTHR36834:SF1">
    <property type="entry name" value="INTEGRAL MEMBRANE PROTEIN"/>
    <property type="match status" value="1"/>
</dbReference>
<feature type="region of interest" description="Disordered" evidence="1">
    <location>
        <begin position="184"/>
        <end position="204"/>
    </location>
</feature>
<feature type="domain" description="VanZ-like" evidence="3">
    <location>
        <begin position="18"/>
        <end position="143"/>
    </location>
</feature>
<keyword evidence="5" id="KW-1185">Reference proteome</keyword>
<keyword evidence="2" id="KW-1133">Transmembrane helix</keyword>
<gene>
    <name evidence="4" type="ORF">A6035_16960</name>
</gene>
<name>A0A2S1RBD5_9ACTN</name>
<evidence type="ECO:0000256" key="1">
    <source>
        <dbReference type="SAM" id="MobiDB-lite"/>
    </source>
</evidence>
<dbReference type="EMBL" id="CP015449">
    <property type="protein sequence ID" value="AWH93585.1"/>
    <property type="molecule type" value="Genomic_DNA"/>
</dbReference>
<keyword evidence="2" id="KW-0472">Membrane</keyword>
<proteinExistence type="predicted"/>
<dbReference type="PANTHER" id="PTHR36834">
    <property type="entry name" value="MEMBRANE PROTEIN-RELATED"/>
    <property type="match status" value="1"/>
</dbReference>
<evidence type="ECO:0000313" key="5">
    <source>
        <dbReference type="Proteomes" id="UP000244928"/>
    </source>
</evidence>
<feature type="transmembrane region" description="Helical" evidence="2">
    <location>
        <begin position="124"/>
        <end position="143"/>
    </location>
</feature>
<dbReference type="InterPro" id="IPR006976">
    <property type="entry name" value="VanZ-like"/>
</dbReference>
<organism evidence="4 5">
    <name type="scientific">Dietzia lutea</name>
    <dbReference type="NCBI Taxonomy" id="546160"/>
    <lineage>
        <taxon>Bacteria</taxon>
        <taxon>Bacillati</taxon>
        <taxon>Actinomycetota</taxon>
        <taxon>Actinomycetes</taxon>
        <taxon>Mycobacteriales</taxon>
        <taxon>Dietziaceae</taxon>
        <taxon>Dietzia</taxon>
    </lineage>
</organism>
<sequence>MTEPTTTRLRAWAAVALVAYGAVVVSLTMFKAFFVIGMLWRPEAQRNRSMEWTPFALYRDSTSWFGPLFDYLGNVAFLVPVGALLFILLAHRRRAVGLVVGIAALASAAIETLQYVFALGHSDVSDLLFNTLGALVGAVIAHLAGRRLHVLWTGVAVTTAIVFAVLVLLGPRLGDPDKVVEVAAPGPAEPGGAAQADAASAARP</sequence>
<feature type="transmembrane region" description="Helical" evidence="2">
    <location>
        <begin position="12"/>
        <end position="40"/>
    </location>
</feature>